<dbReference type="HOGENOM" id="CLU_2995570_0_0_9"/>
<reference evidence="1 2" key="1">
    <citation type="submission" date="2009-04" db="EMBL/GenBank/DDBJ databases">
        <authorList>
            <person name="Qin X."/>
            <person name="Bachman B."/>
            <person name="Battles P."/>
            <person name="Bell A."/>
            <person name="Bess C."/>
            <person name="Bickham C."/>
            <person name="Chaboub L."/>
            <person name="Chen D."/>
            <person name="Coyle M."/>
            <person name="Deiros D.R."/>
            <person name="Dinh H."/>
            <person name="Forbes L."/>
            <person name="Fowler G."/>
            <person name="Francisco L."/>
            <person name="Fu Q."/>
            <person name="Gubbala S."/>
            <person name="Hale W."/>
            <person name="Han Y."/>
            <person name="Hemphill L."/>
            <person name="Highlander S.K."/>
            <person name="Hirani K."/>
            <person name="Hogues M."/>
            <person name="Jackson L."/>
            <person name="Jakkamsetti A."/>
            <person name="Javaid M."/>
            <person name="Jiang H."/>
            <person name="Korchina V."/>
            <person name="Kovar C."/>
            <person name="Lara F."/>
            <person name="Lee S."/>
            <person name="Mata R."/>
            <person name="Mathew T."/>
            <person name="Moen C."/>
            <person name="Morales K."/>
            <person name="Munidasa M."/>
            <person name="Nazareth L."/>
            <person name="Ngo R."/>
            <person name="Nguyen L."/>
            <person name="Okwuonu G."/>
            <person name="Ongeri F."/>
            <person name="Patil S."/>
            <person name="Petrosino J."/>
            <person name="Pham C."/>
            <person name="Pham P."/>
            <person name="Pu L.-L."/>
            <person name="Puazo M."/>
            <person name="Raj R."/>
            <person name="Reid J."/>
            <person name="Rouhana J."/>
            <person name="Saada N."/>
            <person name="Shang Y."/>
            <person name="Simmons D."/>
            <person name="Thornton R."/>
            <person name="Warren J."/>
            <person name="Weissenberger G."/>
            <person name="Zhang J."/>
            <person name="Zhang L."/>
            <person name="Zhou C."/>
            <person name="Zhu D."/>
            <person name="Muzny D."/>
            <person name="Worley K."/>
            <person name="Gibbs R."/>
        </authorList>
    </citation>
    <scope>NUCLEOTIDE SEQUENCE [LARGE SCALE GENOMIC DNA]</scope>
    <source>
        <strain evidence="1 2">ATCC 33313</strain>
    </source>
</reference>
<gene>
    <name evidence="1" type="ORF">HMPREF0877_0165</name>
</gene>
<dbReference type="RefSeq" id="WP_002829090.1">
    <property type="nucleotide sequence ID" value="NZ_GG697136.1"/>
</dbReference>
<protein>
    <submittedName>
        <fullName evidence="1">Uncharacterized protein</fullName>
    </submittedName>
</protein>
<proteinExistence type="predicted"/>
<dbReference type="Proteomes" id="UP000004528">
    <property type="component" value="Unassembled WGS sequence"/>
</dbReference>
<evidence type="ECO:0000313" key="2">
    <source>
        <dbReference type="Proteomes" id="UP000004528"/>
    </source>
</evidence>
<evidence type="ECO:0000313" key="1">
    <source>
        <dbReference type="EMBL" id="EER75654.1"/>
    </source>
</evidence>
<dbReference type="EMBL" id="ACKU01000004">
    <property type="protein sequence ID" value="EER75654.1"/>
    <property type="molecule type" value="Genomic_DNA"/>
</dbReference>
<accession>C5R870</accession>
<keyword evidence="2" id="KW-1185">Reference proteome</keyword>
<dbReference type="AlphaFoldDB" id="C5R870"/>
<organism evidence="1 2">
    <name type="scientific">Weissella paramesenteroides ATCC 33313</name>
    <dbReference type="NCBI Taxonomy" id="585506"/>
    <lineage>
        <taxon>Bacteria</taxon>
        <taxon>Bacillati</taxon>
        <taxon>Bacillota</taxon>
        <taxon>Bacilli</taxon>
        <taxon>Lactobacillales</taxon>
        <taxon>Lactobacillaceae</taxon>
        <taxon>Weissella</taxon>
    </lineage>
</organism>
<sequence>MIQNYQWDVNTAWNQDLDDVIRFVENGSEQAGDSQGEQTMSLFDYVSSNQAAKEGIG</sequence>
<dbReference type="STRING" id="585506.HMPREF0877_0165"/>
<comment type="caution">
    <text evidence="1">The sequence shown here is derived from an EMBL/GenBank/DDBJ whole genome shotgun (WGS) entry which is preliminary data.</text>
</comment>
<name>C5R870_WEIPA</name>